<organism evidence="1 2">
    <name type="scientific">Gemmatimonas aurantiaca</name>
    <dbReference type="NCBI Taxonomy" id="173480"/>
    <lineage>
        <taxon>Bacteria</taxon>
        <taxon>Pseudomonadati</taxon>
        <taxon>Gemmatimonadota</taxon>
        <taxon>Gemmatimonadia</taxon>
        <taxon>Gemmatimonadales</taxon>
        <taxon>Gemmatimonadaceae</taxon>
        <taxon>Gemmatimonas</taxon>
    </lineage>
</organism>
<sequence>MADHSVTRRSLLMQTAVAGLATIAAPMINLGRYQLFGQGTPQYSKRAVDIVQRSLVIDMLSVFTLNFPDQDKWERDPESFTEAEFQTFLDSGINVFHPAVGQGGPNAYDSAIRFFGGWNAFIAGSDTRLMRIDSVGDFGRVKAAKKIAVILGLQNSEHFRRPADVDFFFNLGQRVSQLTYNSRNLIGNGSTERRDEGISDFGVSIIERMNQVGMAIDVSHCGDRTTLDAFELSKKPVLITHSNARVLANGHPRDKADEAILAVKKNGGVMGITGVRMFVRDREPTTIEHALDHFDHVAKLIGPEHLGVGSDIDLHGYDSMPPELNKQLRNSYKGSYGFRERIDIEGLDHPRRMFDLTEGLIRRKYSDANIEGILGGNFRRVLSEIWTT</sequence>
<dbReference type="EMBL" id="DPIY01000009">
    <property type="protein sequence ID" value="HCT57365.1"/>
    <property type="molecule type" value="Genomic_DNA"/>
</dbReference>
<dbReference type="Pfam" id="PF01244">
    <property type="entry name" value="Peptidase_M19"/>
    <property type="match status" value="1"/>
</dbReference>
<evidence type="ECO:0000313" key="1">
    <source>
        <dbReference type="EMBL" id="HCT57365.1"/>
    </source>
</evidence>
<dbReference type="InterPro" id="IPR032466">
    <property type="entry name" value="Metal_Hydrolase"/>
</dbReference>
<protein>
    <submittedName>
        <fullName evidence="1">Dipeptidase</fullName>
    </submittedName>
</protein>
<comment type="caution">
    <text evidence="1">The sequence shown here is derived from an EMBL/GenBank/DDBJ whole genome shotgun (WGS) entry which is preliminary data.</text>
</comment>
<dbReference type="AlphaFoldDB" id="A0A3D4V8E5"/>
<reference evidence="1 2" key="1">
    <citation type="journal article" date="2018" name="Nat. Biotechnol.">
        <title>A standardized bacterial taxonomy based on genome phylogeny substantially revises the tree of life.</title>
        <authorList>
            <person name="Parks D.H."/>
            <person name="Chuvochina M."/>
            <person name="Waite D.W."/>
            <person name="Rinke C."/>
            <person name="Skarshewski A."/>
            <person name="Chaumeil P.A."/>
            <person name="Hugenholtz P."/>
        </authorList>
    </citation>
    <scope>NUCLEOTIDE SEQUENCE [LARGE SCALE GENOMIC DNA]</scope>
    <source>
        <strain evidence="1">UBA8844</strain>
    </source>
</reference>
<dbReference type="PANTHER" id="PTHR10443">
    <property type="entry name" value="MICROSOMAL DIPEPTIDASE"/>
    <property type="match status" value="1"/>
</dbReference>
<gene>
    <name evidence="1" type="ORF">DGD08_09170</name>
</gene>
<dbReference type="InterPro" id="IPR008257">
    <property type="entry name" value="Pept_M19"/>
</dbReference>
<evidence type="ECO:0000313" key="2">
    <source>
        <dbReference type="Proteomes" id="UP000264071"/>
    </source>
</evidence>
<accession>A0A3D4V8E5</accession>
<dbReference type="PROSITE" id="PS51365">
    <property type="entry name" value="RENAL_DIPEPTIDASE_2"/>
    <property type="match status" value="1"/>
</dbReference>
<name>A0A3D4V8E5_9BACT</name>
<dbReference type="Gene3D" id="3.20.20.140">
    <property type="entry name" value="Metal-dependent hydrolases"/>
    <property type="match status" value="1"/>
</dbReference>
<dbReference type="PANTHER" id="PTHR10443:SF12">
    <property type="entry name" value="DIPEPTIDASE"/>
    <property type="match status" value="1"/>
</dbReference>
<dbReference type="SUPFAM" id="SSF51556">
    <property type="entry name" value="Metallo-dependent hydrolases"/>
    <property type="match status" value="1"/>
</dbReference>
<dbReference type="GO" id="GO:0070573">
    <property type="term" value="F:metallodipeptidase activity"/>
    <property type="evidence" value="ECO:0007669"/>
    <property type="project" value="InterPro"/>
</dbReference>
<dbReference type="GO" id="GO:0006508">
    <property type="term" value="P:proteolysis"/>
    <property type="evidence" value="ECO:0007669"/>
    <property type="project" value="InterPro"/>
</dbReference>
<dbReference type="Proteomes" id="UP000264071">
    <property type="component" value="Unassembled WGS sequence"/>
</dbReference>
<proteinExistence type="predicted"/>